<keyword evidence="3" id="KW-1185">Reference proteome</keyword>
<proteinExistence type="predicted"/>
<feature type="non-terminal residue" evidence="2">
    <location>
        <position position="115"/>
    </location>
</feature>
<reference evidence="2 3" key="1">
    <citation type="submission" date="2023-09" db="EMBL/GenBank/DDBJ databases">
        <title>Nesidiocoris tenuis whole genome shotgun sequence.</title>
        <authorList>
            <person name="Shibata T."/>
            <person name="Shimoda M."/>
            <person name="Kobayashi T."/>
            <person name="Uehara T."/>
        </authorList>
    </citation>
    <scope>NUCLEOTIDE SEQUENCE [LARGE SCALE GENOMIC DNA]</scope>
    <source>
        <strain evidence="2 3">Japan</strain>
    </source>
</reference>
<gene>
    <name evidence="2" type="ORF">NTJ_03970</name>
</gene>
<sequence length="115" mass="12511">MNGAKGRDGTAPDAGVLIKTIAEMADRIPSVSHITRPGQDIPSRSHRLGPRVAPSSSARSISSRPRGAINSAKMASADLELTQVLRAYRYRSISFRLTVSPSHFRVTNRKIQKSD</sequence>
<evidence type="ECO:0000256" key="1">
    <source>
        <dbReference type="SAM" id="MobiDB-lite"/>
    </source>
</evidence>
<dbReference type="Proteomes" id="UP001307889">
    <property type="component" value="Chromosome 2"/>
</dbReference>
<protein>
    <submittedName>
        <fullName evidence="2">Uncharacterized protein</fullName>
    </submittedName>
</protein>
<organism evidence="2 3">
    <name type="scientific">Nesidiocoris tenuis</name>
    <dbReference type="NCBI Taxonomy" id="355587"/>
    <lineage>
        <taxon>Eukaryota</taxon>
        <taxon>Metazoa</taxon>
        <taxon>Ecdysozoa</taxon>
        <taxon>Arthropoda</taxon>
        <taxon>Hexapoda</taxon>
        <taxon>Insecta</taxon>
        <taxon>Pterygota</taxon>
        <taxon>Neoptera</taxon>
        <taxon>Paraneoptera</taxon>
        <taxon>Hemiptera</taxon>
        <taxon>Heteroptera</taxon>
        <taxon>Panheteroptera</taxon>
        <taxon>Cimicomorpha</taxon>
        <taxon>Miridae</taxon>
        <taxon>Dicyphina</taxon>
        <taxon>Nesidiocoris</taxon>
    </lineage>
</organism>
<feature type="region of interest" description="Disordered" evidence="1">
    <location>
        <begin position="29"/>
        <end position="69"/>
    </location>
</feature>
<feature type="compositionally biased region" description="Low complexity" evidence="1">
    <location>
        <begin position="50"/>
        <end position="69"/>
    </location>
</feature>
<evidence type="ECO:0000313" key="3">
    <source>
        <dbReference type="Proteomes" id="UP001307889"/>
    </source>
</evidence>
<evidence type="ECO:0000313" key="2">
    <source>
        <dbReference type="EMBL" id="BES91161.1"/>
    </source>
</evidence>
<name>A0ABN7AFV8_9HEMI</name>
<dbReference type="EMBL" id="AP028910">
    <property type="protein sequence ID" value="BES91161.1"/>
    <property type="molecule type" value="Genomic_DNA"/>
</dbReference>
<accession>A0ABN7AFV8</accession>